<accession>A0A2N9AR41</accession>
<proteinExistence type="predicted"/>
<dbReference type="AlphaFoldDB" id="A0A2N9AR41"/>
<name>A0A2N9AR41_METEX</name>
<evidence type="ECO:0000313" key="1">
    <source>
        <dbReference type="EMBL" id="SOR29806.1"/>
    </source>
</evidence>
<organism evidence="1 2">
    <name type="scientific">Methylorubrum extorquens</name>
    <name type="common">Methylobacterium dichloromethanicum</name>
    <name type="synonym">Methylobacterium extorquens</name>
    <dbReference type="NCBI Taxonomy" id="408"/>
    <lineage>
        <taxon>Bacteria</taxon>
        <taxon>Pseudomonadati</taxon>
        <taxon>Pseudomonadota</taxon>
        <taxon>Alphaproteobacteria</taxon>
        <taxon>Hyphomicrobiales</taxon>
        <taxon>Methylobacteriaceae</taxon>
        <taxon>Methylorubrum</taxon>
    </lineage>
</organism>
<gene>
    <name evidence="1" type="ORF">TK0001_3204</name>
</gene>
<evidence type="ECO:0000313" key="2">
    <source>
        <dbReference type="Proteomes" id="UP000233769"/>
    </source>
</evidence>
<protein>
    <submittedName>
        <fullName evidence="1">Uncharacterized protein</fullName>
    </submittedName>
</protein>
<dbReference type="EMBL" id="LT962688">
    <property type="protein sequence ID" value="SOR29806.1"/>
    <property type="molecule type" value="Genomic_DNA"/>
</dbReference>
<dbReference type="Proteomes" id="UP000233769">
    <property type="component" value="Chromosome tk0001"/>
</dbReference>
<sequence length="133" mass="13997">MSRPAAFVADLVKWDGGLNKDVAVVGVAIGLGEIHHFFEQVGYAPGLVHYLTAPALAPTVLILPCPRPVHPERDLDVAGEAAFELFERYVREQLAAGATPTIKETIALRLADLSAAVAASFEPVAPKASADGL</sequence>
<reference evidence="2" key="1">
    <citation type="submission" date="2017-10" db="EMBL/GenBank/DDBJ databases">
        <authorList>
            <person name="Regsiter A."/>
            <person name="William W."/>
        </authorList>
    </citation>
    <scope>NUCLEOTIDE SEQUENCE [LARGE SCALE GENOMIC DNA]</scope>
</reference>